<sequence length="96" mass="10750">MARKWRTAIMLDSPLDPACTADTFCEGIGNITRRGDNFRVTCVAERERDGEVERLVVAHLVWSRDDLATAIRQMQAALDGRPFMSAIRPAENVTLC</sequence>
<dbReference type="AlphaFoldDB" id="A0A345ZSR6"/>
<dbReference type="Proteomes" id="UP000254889">
    <property type="component" value="Chromosome"/>
</dbReference>
<protein>
    <submittedName>
        <fullName evidence="1">Uncharacterized protein</fullName>
    </submittedName>
</protein>
<dbReference type="EMBL" id="CP031417">
    <property type="protein sequence ID" value="AXK79963.1"/>
    <property type="molecule type" value="Genomic_DNA"/>
</dbReference>
<proteinExistence type="predicted"/>
<organism evidence="1 2">
    <name type="scientific">Pseudolabrys taiwanensis</name>
    <dbReference type="NCBI Taxonomy" id="331696"/>
    <lineage>
        <taxon>Bacteria</taxon>
        <taxon>Pseudomonadati</taxon>
        <taxon>Pseudomonadota</taxon>
        <taxon>Alphaproteobacteria</taxon>
        <taxon>Hyphomicrobiales</taxon>
        <taxon>Xanthobacteraceae</taxon>
        <taxon>Pseudolabrys</taxon>
    </lineage>
</organism>
<accession>A0A345ZSR6</accession>
<reference evidence="1 2" key="1">
    <citation type="submission" date="2018-07" db="EMBL/GenBank/DDBJ databases">
        <authorList>
            <person name="Quirk P.G."/>
            <person name="Krulwich T.A."/>
        </authorList>
    </citation>
    <scope>NUCLEOTIDE SEQUENCE [LARGE SCALE GENOMIC DNA]</scope>
    <source>
        <strain evidence="1 2">CC-BB4</strain>
    </source>
</reference>
<evidence type="ECO:0000313" key="2">
    <source>
        <dbReference type="Proteomes" id="UP000254889"/>
    </source>
</evidence>
<gene>
    <name evidence="1" type="ORF">DW352_05185</name>
</gene>
<dbReference type="KEGG" id="ptaw:DW352_05185"/>
<name>A0A345ZSR6_9HYPH</name>
<keyword evidence="2" id="KW-1185">Reference proteome</keyword>
<evidence type="ECO:0000313" key="1">
    <source>
        <dbReference type="EMBL" id="AXK79963.1"/>
    </source>
</evidence>